<dbReference type="VEuPathDB" id="FungiDB:I7I53_06776"/>
<name>A0A8A1LCX2_AJEC8</name>
<reference evidence="2" key="1">
    <citation type="submission" date="2021-01" db="EMBL/GenBank/DDBJ databases">
        <title>Chromosome-level genome assembly of a human fungal pathogen reveals clustering of transcriptionally co-regulated genes.</title>
        <authorList>
            <person name="Voorhies M."/>
            <person name="Cohen S."/>
            <person name="Shea T.P."/>
            <person name="Petrus S."/>
            <person name="Munoz J.F."/>
            <person name="Poplawski S."/>
            <person name="Goldman W.E."/>
            <person name="Michael T."/>
            <person name="Cuomo C.A."/>
            <person name="Sil A."/>
            <person name="Beyhan S."/>
        </authorList>
    </citation>
    <scope>NUCLEOTIDE SEQUENCE</scope>
    <source>
        <strain evidence="2">H88</strain>
    </source>
</reference>
<protein>
    <submittedName>
        <fullName evidence="2">Uncharacterized protein</fullName>
    </submittedName>
</protein>
<feature type="transmembrane region" description="Helical" evidence="1">
    <location>
        <begin position="36"/>
        <end position="56"/>
    </location>
</feature>
<evidence type="ECO:0000313" key="2">
    <source>
        <dbReference type="EMBL" id="QSS51450.1"/>
    </source>
</evidence>
<dbReference type="PROSITE" id="PS00024">
    <property type="entry name" value="HEMOPEXIN"/>
    <property type="match status" value="1"/>
</dbReference>
<accession>A0A8A1LCX2</accession>
<evidence type="ECO:0000313" key="3">
    <source>
        <dbReference type="Proteomes" id="UP000663419"/>
    </source>
</evidence>
<dbReference type="Proteomes" id="UP000663419">
    <property type="component" value="Chromosome 2"/>
</dbReference>
<evidence type="ECO:0000256" key="1">
    <source>
        <dbReference type="SAM" id="Phobius"/>
    </source>
</evidence>
<dbReference type="InterPro" id="IPR018486">
    <property type="entry name" value="Hemopexin_CS"/>
</dbReference>
<keyword evidence="1" id="KW-1133">Transmembrane helix</keyword>
<dbReference type="AlphaFoldDB" id="A0A8A1LCX2"/>
<proteinExistence type="predicted"/>
<organism evidence="2 3">
    <name type="scientific">Ajellomyces capsulatus (strain H88)</name>
    <name type="common">Darling's disease fungus</name>
    <name type="synonym">Histoplasma capsulatum</name>
    <dbReference type="NCBI Taxonomy" id="544711"/>
    <lineage>
        <taxon>Eukaryota</taxon>
        <taxon>Fungi</taxon>
        <taxon>Dikarya</taxon>
        <taxon>Ascomycota</taxon>
        <taxon>Pezizomycotina</taxon>
        <taxon>Eurotiomycetes</taxon>
        <taxon>Eurotiomycetidae</taxon>
        <taxon>Onygenales</taxon>
        <taxon>Ajellomycetaceae</taxon>
        <taxon>Histoplasma</taxon>
    </lineage>
</organism>
<keyword evidence="1" id="KW-0812">Transmembrane</keyword>
<sequence>MVYILSTSTPNSILEFVISLFNTSSRWQIPNHFNSAIRLILLFWVGSTNFFSLFAMTGV</sequence>
<dbReference type="EMBL" id="CP069103">
    <property type="protein sequence ID" value="QSS51450.1"/>
    <property type="molecule type" value="Genomic_DNA"/>
</dbReference>
<keyword evidence="1" id="KW-0472">Membrane</keyword>
<gene>
    <name evidence="2" type="ORF">I7I53_06776</name>
</gene>